<dbReference type="Proteomes" id="UP000662747">
    <property type="component" value="Chromosome"/>
</dbReference>
<evidence type="ECO:0000313" key="1">
    <source>
        <dbReference type="EMBL" id="QSQ23770.1"/>
    </source>
</evidence>
<reference evidence="1 2" key="1">
    <citation type="submission" date="2021-02" db="EMBL/GenBank/DDBJ databases">
        <title>De Novo genome assembly of isolated myxobacteria.</title>
        <authorList>
            <person name="Stevens D.C."/>
        </authorList>
    </citation>
    <scope>NUCLEOTIDE SEQUENCE [LARGE SCALE GENOMIC DNA]</scope>
    <source>
        <strain evidence="2">SCPEA02</strain>
    </source>
</reference>
<keyword evidence="2" id="KW-1185">Reference proteome</keyword>
<evidence type="ECO:0000313" key="2">
    <source>
        <dbReference type="Proteomes" id="UP000662747"/>
    </source>
</evidence>
<dbReference type="RefSeq" id="WP_206725341.1">
    <property type="nucleotide sequence ID" value="NZ_CP071090.1"/>
</dbReference>
<dbReference type="EMBL" id="CP071090">
    <property type="protein sequence ID" value="QSQ23770.1"/>
    <property type="molecule type" value="Genomic_DNA"/>
</dbReference>
<name>A0ABX7P1I0_9BACT</name>
<accession>A0ABX7P1I0</accession>
<proteinExistence type="predicted"/>
<organism evidence="1 2">
    <name type="scientific">Pyxidicoccus parkwayensis</name>
    <dbReference type="NCBI Taxonomy" id="2813578"/>
    <lineage>
        <taxon>Bacteria</taxon>
        <taxon>Pseudomonadati</taxon>
        <taxon>Myxococcota</taxon>
        <taxon>Myxococcia</taxon>
        <taxon>Myxococcales</taxon>
        <taxon>Cystobacterineae</taxon>
        <taxon>Myxococcaceae</taxon>
        <taxon>Pyxidicoccus</taxon>
    </lineage>
</organism>
<protein>
    <recommendedName>
        <fullName evidence="3">Lipoprotein</fullName>
    </recommendedName>
</protein>
<evidence type="ECO:0008006" key="3">
    <source>
        <dbReference type="Google" id="ProtNLM"/>
    </source>
</evidence>
<sequence>MSARNVTWALLSAATLLAGCAVDPRVRMKSLQDENRELTQQVQAADQAVQASAAYLAELQSPAKANGAFSLYFSADSLEKMATQMVPYRMPGRDFNSKLQGEIVVERVTDFQFLSRNRLRCRAHMRGEKIKYTGSVPSFAKGQVKEFEQAVTKGAVADMEVQLTLDGARVLARAEATEIRLKAKRDSSAESRLQDEMNKKALRLPLVFDMTIQGSTAVPRRLLVTGNHVVVTYAP</sequence>
<dbReference type="PROSITE" id="PS51257">
    <property type="entry name" value="PROKAR_LIPOPROTEIN"/>
    <property type="match status" value="1"/>
</dbReference>
<gene>
    <name evidence="1" type="ORF">JY651_01945</name>
</gene>